<reference evidence="2 3" key="1">
    <citation type="submission" date="2018-06" db="EMBL/GenBank/DDBJ databases">
        <authorList>
            <person name="Luttrell C.E."/>
            <person name="Myers K.N."/>
            <person name="Simpson A.N."/>
            <person name="Sulollari A."/>
            <person name="Suri N."/>
            <person name="Nayek S."/>
            <person name="Bhuiyan S."/>
            <person name="Smith B.R."/>
            <person name="Hughes L.E."/>
            <person name="Garlena R.A."/>
            <person name="Russell D.A."/>
            <person name="Pope W.H."/>
            <person name="Jacobs-Sera D."/>
            <person name="Hatfull G.F."/>
        </authorList>
    </citation>
    <scope>NUCLEOTIDE SEQUENCE [LARGE SCALE GENOMIC DNA]</scope>
</reference>
<evidence type="ECO:0000313" key="3">
    <source>
        <dbReference type="Proteomes" id="UP000258408"/>
    </source>
</evidence>
<protein>
    <submittedName>
        <fullName evidence="2">Uncharacterized protein</fullName>
    </submittedName>
</protein>
<organism evidence="2 3">
    <name type="scientific">Streptomyces phage Blueeyedbeauty</name>
    <dbReference type="NCBI Taxonomy" id="2250336"/>
    <lineage>
        <taxon>Viruses</taxon>
        <taxon>Duplodnaviria</taxon>
        <taxon>Heunggongvirae</taxon>
        <taxon>Uroviricota</taxon>
        <taxon>Caudoviricetes</taxon>
        <taxon>Stanwilliamsviridae</taxon>
        <taxon>Loccivirinae</taxon>
        <taxon>Annadreamyvirus</taxon>
        <taxon>Annadreamyvirus blueeyedbeauty</taxon>
    </lineage>
</organism>
<dbReference type="Proteomes" id="UP000258408">
    <property type="component" value="Segment"/>
</dbReference>
<name>A0A345L1Y0_9CAUD</name>
<dbReference type="GeneID" id="55599956"/>
<evidence type="ECO:0000313" key="2">
    <source>
        <dbReference type="EMBL" id="AXH49282.1"/>
    </source>
</evidence>
<proteinExistence type="predicted"/>
<feature type="compositionally biased region" description="Basic and acidic residues" evidence="1">
    <location>
        <begin position="1"/>
        <end position="34"/>
    </location>
</feature>
<evidence type="ECO:0000256" key="1">
    <source>
        <dbReference type="SAM" id="MobiDB-lite"/>
    </source>
</evidence>
<feature type="compositionally biased region" description="Basic and acidic residues" evidence="1">
    <location>
        <begin position="48"/>
        <end position="58"/>
    </location>
</feature>
<accession>A0A345L1Y0</accession>
<keyword evidence="3" id="KW-1185">Reference proteome</keyword>
<feature type="region of interest" description="Disordered" evidence="1">
    <location>
        <begin position="108"/>
        <end position="145"/>
    </location>
</feature>
<feature type="compositionally biased region" description="Polar residues" evidence="1">
    <location>
        <begin position="111"/>
        <end position="121"/>
    </location>
</feature>
<dbReference type="EMBL" id="MH536814">
    <property type="protein sequence ID" value="AXH49282.1"/>
    <property type="molecule type" value="Genomic_DNA"/>
</dbReference>
<dbReference type="RefSeq" id="YP_009839334.1">
    <property type="nucleotide sequence ID" value="NC_048720.1"/>
</dbReference>
<sequence length="145" mass="15649">MANEEKNEPRILSNDERAASLKEADARAAKRDYKPTTAQDAVAPHGPHGVEEAAAKRAKDAGVIDPAFVNYEEALENYQARPDVEPLDERRAREGGRDFQAAAFRREIGGTDNSGVTTSEDVATGAAEDNKDNNKTVAARKPASK</sequence>
<gene>
    <name evidence="2" type="primary">166</name>
    <name evidence="2" type="ORF">SEA_BLUEEYEDBEAUTY_166</name>
</gene>
<dbReference type="KEGG" id="vg:55599956"/>
<feature type="region of interest" description="Disordered" evidence="1">
    <location>
        <begin position="1"/>
        <end position="58"/>
    </location>
</feature>